<evidence type="ECO:0000256" key="9">
    <source>
        <dbReference type="ARBA" id="ARBA00023012"/>
    </source>
</evidence>
<dbReference type="Gene3D" id="3.30.565.10">
    <property type="entry name" value="Histidine kinase-like ATPase, C-terminal domain"/>
    <property type="match status" value="1"/>
</dbReference>
<keyword evidence="10 12" id="KW-0472">Membrane</keyword>
<feature type="transmembrane region" description="Helical" evidence="12">
    <location>
        <begin position="9"/>
        <end position="32"/>
    </location>
</feature>
<dbReference type="SUPFAM" id="SSF55874">
    <property type="entry name" value="ATPase domain of HSP90 chaperone/DNA topoisomerase II/histidine kinase"/>
    <property type="match status" value="1"/>
</dbReference>
<dbReference type="PROSITE" id="PS50885">
    <property type="entry name" value="HAMP"/>
    <property type="match status" value="1"/>
</dbReference>
<keyword evidence="4" id="KW-0597">Phosphoprotein</keyword>
<comment type="catalytic activity">
    <reaction evidence="1">
        <text>ATP + protein L-histidine = ADP + protein N-phospho-L-histidine.</text>
        <dbReference type="EC" id="2.7.13.3"/>
    </reaction>
</comment>
<dbReference type="STRING" id="37625.SAMN05660420_00518"/>
<comment type="subcellular location">
    <subcellularLocation>
        <location evidence="2">Membrane</location>
    </subcellularLocation>
</comment>
<evidence type="ECO:0000256" key="12">
    <source>
        <dbReference type="SAM" id="Phobius"/>
    </source>
</evidence>
<keyword evidence="9" id="KW-0902">Two-component regulatory system</keyword>
<feature type="region of interest" description="Disordered" evidence="11">
    <location>
        <begin position="86"/>
        <end position="107"/>
    </location>
</feature>
<evidence type="ECO:0000256" key="1">
    <source>
        <dbReference type="ARBA" id="ARBA00000085"/>
    </source>
</evidence>
<evidence type="ECO:0000256" key="6">
    <source>
        <dbReference type="ARBA" id="ARBA00022692"/>
    </source>
</evidence>
<keyword evidence="8 12" id="KW-1133">Transmembrane helix</keyword>
<dbReference type="CDD" id="cd00082">
    <property type="entry name" value="HisKA"/>
    <property type="match status" value="1"/>
</dbReference>
<name>A0A1H3W7D3_9BACT</name>
<dbReference type="SUPFAM" id="SSF158472">
    <property type="entry name" value="HAMP domain-like"/>
    <property type="match status" value="1"/>
</dbReference>
<evidence type="ECO:0000256" key="3">
    <source>
        <dbReference type="ARBA" id="ARBA00012438"/>
    </source>
</evidence>
<dbReference type="InterPro" id="IPR036097">
    <property type="entry name" value="HisK_dim/P_sf"/>
</dbReference>
<accession>A0A1H3W7D3</accession>
<evidence type="ECO:0000256" key="7">
    <source>
        <dbReference type="ARBA" id="ARBA00022777"/>
    </source>
</evidence>
<dbReference type="RefSeq" id="WP_175498244.1">
    <property type="nucleotide sequence ID" value="NZ_FNQN01000001.1"/>
</dbReference>
<dbReference type="InterPro" id="IPR003594">
    <property type="entry name" value="HATPase_dom"/>
</dbReference>
<dbReference type="AlphaFoldDB" id="A0A1H3W7D3"/>
<sequence length="464" mass="52142">MKLQIRHKLFFTLLLTSIVVSSGMFLFMQWSFDRGFLNYVNNQELQELDQLSERLMTSYAEHGSWNFLVGNPFLWEEFLRAAENESARPEPRMEQRGNRPAGLPPKRGPRVALYDAQKQSIFGPPAKVDHFQLQPLLFQKEVVGYLAILPVEKIFASGDLLFVEEQTESFALIALVMAVLSLLLAYPLTIHLLRPIKELTAGTRKLIAGEYNTRIPIITNDELAQLSTDFNSLARTLEKNEEIRRQWVADISHELRTPLAILHGEVEALQDGIRQPGTETFAALHSETTHLGRLVDDLYKLSMSDSGALNYKRVTLNPVAILTGTIELFESRFAAKNIQIHNEISPGCAPLLLADPDRLQQLFSNLMENSLRYTDSPGQLTIRMALDKENLFFYFEDSAPGVADEQLSKLFDRLYRGESSRNRANGGVGLGMAICSNIVEAHQGEISASHSSMQGLAITIKLPL</sequence>
<keyword evidence="6 12" id="KW-0812">Transmembrane</keyword>
<reference evidence="15 16" key="1">
    <citation type="submission" date="2016-10" db="EMBL/GenBank/DDBJ databases">
        <authorList>
            <person name="de Groot N.N."/>
        </authorList>
    </citation>
    <scope>NUCLEOTIDE SEQUENCE [LARGE SCALE GENOMIC DNA]</scope>
    <source>
        <strain evidence="15 16">DSM 7343</strain>
    </source>
</reference>
<dbReference type="SMART" id="SM00304">
    <property type="entry name" value="HAMP"/>
    <property type="match status" value="1"/>
</dbReference>
<dbReference type="PANTHER" id="PTHR45436:SF5">
    <property type="entry name" value="SENSOR HISTIDINE KINASE TRCS"/>
    <property type="match status" value="1"/>
</dbReference>
<dbReference type="InterPro" id="IPR004358">
    <property type="entry name" value="Sig_transdc_His_kin-like_C"/>
</dbReference>
<organism evidence="15 16">
    <name type="scientific">Desulfuromusa kysingii</name>
    <dbReference type="NCBI Taxonomy" id="37625"/>
    <lineage>
        <taxon>Bacteria</taxon>
        <taxon>Pseudomonadati</taxon>
        <taxon>Thermodesulfobacteriota</taxon>
        <taxon>Desulfuromonadia</taxon>
        <taxon>Desulfuromonadales</taxon>
        <taxon>Geopsychrobacteraceae</taxon>
        <taxon>Desulfuromusa</taxon>
    </lineage>
</organism>
<dbReference type="GO" id="GO:0000155">
    <property type="term" value="F:phosphorelay sensor kinase activity"/>
    <property type="evidence" value="ECO:0007669"/>
    <property type="project" value="InterPro"/>
</dbReference>
<feature type="transmembrane region" description="Helical" evidence="12">
    <location>
        <begin position="169"/>
        <end position="188"/>
    </location>
</feature>
<dbReference type="PRINTS" id="PR00344">
    <property type="entry name" value="BCTRLSENSOR"/>
</dbReference>
<evidence type="ECO:0000256" key="4">
    <source>
        <dbReference type="ARBA" id="ARBA00022553"/>
    </source>
</evidence>
<dbReference type="Proteomes" id="UP000199409">
    <property type="component" value="Unassembled WGS sequence"/>
</dbReference>
<dbReference type="PANTHER" id="PTHR45436">
    <property type="entry name" value="SENSOR HISTIDINE KINASE YKOH"/>
    <property type="match status" value="1"/>
</dbReference>
<dbReference type="SMART" id="SM00387">
    <property type="entry name" value="HATPase_c"/>
    <property type="match status" value="1"/>
</dbReference>
<dbReference type="InterPro" id="IPR005467">
    <property type="entry name" value="His_kinase_dom"/>
</dbReference>
<keyword evidence="5" id="KW-0808">Transferase</keyword>
<evidence type="ECO:0000259" key="14">
    <source>
        <dbReference type="PROSITE" id="PS50885"/>
    </source>
</evidence>
<dbReference type="SMART" id="SM00388">
    <property type="entry name" value="HisKA"/>
    <property type="match status" value="1"/>
</dbReference>
<dbReference type="CDD" id="cd06225">
    <property type="entry name" value="HAMP"/>
    <property type="match status" value="1"/>
</dbReference>
<proteinExistence type="predicted"/>
<feature type="compositionally biased region" description="Basic and acidic residues" evidence="11">
    <location>
        <begin position="86"/>
        <end position="97"/>
    </location>
</feature>
<dbReference type="InterPro" id="IPR050428">
    <property type="entry name" value="TCS_sensor_his_kinase"/>
</dbReference>
<dbReference type="GO" id="GO:0005886">
    <property type="term" value="C:plasma membrane"/>
    <property type="evidence" value="ECO:0007669"/>
    <property type="project" value="TreeGrafter"/>
</dbReference>
<dbReference type="Gene3D" id="1.10.287.130">
    <property type="match status" value="1"/>
</dbReference>
<dbReference type="Pfam" id="PF00512">
    <property type="entry name" value="HisKA"/>
    <property type="match status" value="1"/>
</dbReference>
<evidence type="ECO:0000256" key="2">
    <source>
        <dbReference type="ARBA" id="ARBA00004370"/>
    </source>
</evidence>
<dbReference type="Pfam" id="PF02518">
    <property type="entry name" value="HATPase_c"/>
    <property type="match status" value="1"/>
</dbReference>
<dbReference type="InterPro" id="IPR003660">
    <property type="entry name" value="HAMP_dom"/>
</dbReference>
<evidence type="ECO:0000256" key="10">
    <source>
        <dbReference type="ARBA" id="ARBA00023136"/>
    </source>
</evidence>
<dbReference type="PROSITE" id="PS50109">
    <property type="entry name" value="HIS_KIN"/>
    <property type="match status" value="1"/>
</dbReference>
<evidence type="ECO:0000256" key="8">
    <source>
        <dbReference type="ARBA" id="ARBA00022989"/>
    </source>
</evidence>
<keyword evidence="7 15" id="KW-0418">Kinase</keyword>
<dbReference type="InterPro" id="IPR003661">
    <property type="entry name" value="HisK_dim/P_dom"/>
</dbReference>
<dbReference type="SUPFAM" id="SSF47384">
    <property type="entry name" value="Homodimeric domain of signal transducing histidine kinase"/>
    <property type="match status" value="1"/>
</dbReference>
<evidence type="ECO:0000256" key="5">
    <source>
        <dbReference type="ARBA" id="ARBA00022679"/>
    </source>
</evidence>
<evidence type="ECO:0000313" key="15">
    <source>
        <dbReference type="EMBL" id="SDZ83049.1"/>
    </source>
</evidence>
<dbReference type="EC" id="2.7.13.3" evidence="3"/>
<gene>
    <name evidence="15" type="ORF">SAMN05660420_00518</name>
</gene>
<dbReference type="Gene3D" id="6.10.340.10">
    <property type="match status" value="1"/>
</dbReference>
<keyword evidence="16" id="KW-1185">Reference proteome</keyword>
<feature type="domain" description="Histidine kinase" evidence="13">
    <location>
        <begin position="250"/>
        <end position="464"/>
    </location>
</feature>
<dbReference type="EMBL" id="FNQN01000001">
    <property type="protein sequence ID" value="SDZ83049.1"/>
    <property type="molecule type" value="Genomic_DNA"/>
</dbReference>
<evidence type="ECO:0000259" key="13">
    <source>
        <dbReference type="PROSITE" id="PS50109"/>
    </source>
</evidence>
<feature type="domain" description="HAMP" evidence="14">
    <location>
        <begin position="190"/>
        <end position="242"/>
    </location>
</feature>
<evidence type="ECO:0000256" key="11">
    <source>
        <dbReference type="SAM" id="MobiDB-lite"/>
    </source>
</evidence>
<evidence type="ECO:0000313" key="16">
    <source>
        <dbReference type="Proteomes" id="UP000199409"/>
    </source>
</evidence>
<dbReference type="InterPro" id="IPR036890">
    <property type="entry name" value="HATPase_C_sf"/>
</dbReference>
<protein>
    <recommendedName>
        <fullName evidence="3">histidine kinase</fullName>
        <ecNumber evidence="3">2.7.13.3</ecNumber>
    </recommendedName>
</protein>
<dbReference type="Pfam" id="PF00672">
    <property type="entry name" value="HAMP"/>
    <property type="match status" value="1"/>
</dbReference>